<feature type="repeat" description="ANK" evidence="3">
    <location>
        <begin position="1482"/>
        <end position="1514"/>
    </location>
</feature>
<evidence type="ECO:0000256" key="4">
    <source>
        <dbReference type="SAM" id="MobiDB-lite"/>
    </source>
</evidence>
<feature type="compositionally biased region" description="Polar residues" evidence="4">
    <location>
        <begin position="26"/>
        <end position="54"/>
    </location>
</feature>
<dbReference type="EMBL" id="JABDTM020028921">
    <property type="protein sequence ID" value="KAH0808273.1"/>
    <property type="molecule type" value="Genomic_DNA"/>
</dbReference>
<reference evidence="5" key="2">
    <citation type="submission" date="2021-08" db="EMBL/GenBank/DDBJ databases">
        <authorList>
            <person name="Eriksson T."/>
        </authorList>
    </citation>
    <scope>NUCLEOTIDE SEQUENCE</scope>
    <source>
        <strain evidence="5">Stoneville</strain>
        <tissue evidence="5">Whole head</tissue>
    </source>
</reference>
<evidence type="ECO:0000256" key="1">
    <source>
        <dbReference type="ARBA" id="ARBA00022737"/>
    </source>
</evidence>
<dbReference type="Proteomes" id="UP000719412">
    <property type="component" value="Unassembled WGS sequence"/>
</dbReference>
<evidence type="ECO:0008006" key="8">
    <source>
        <dbReference type="Google" id="ProtNLM"/>
    </source>
</evidence>
<sequence length="1604" mass="183843">MEMKQHNITQRDFNDEKISEEKMKEPQQNVESGPSTINKFLNGNSIELSKQPDASNVNSSSSKINNLSDDTYKKRGGTTDSGKEYESVMCTFYALRLCTDPKINDFKMTTNCEIYGDFDDISLEITYKDQTTRKLLLQLKHKDNKKNITKTHFIGRNNDFSLLKYVESFEHLQNVDDVICILYTNCSSKLGDETFTIPLKGEEEKGLEIKIKQTKATDIEDVLTDDYPDDYPSKHLQSSSFQFEITSATATPFKRIKQFLEQFYFLPGQVNLKSAKERIRTMLKELLETDISDSLFSFMKEWWHGNFVLTKQDIILKLTELALSSWIETLSDTKRNEKTDHIKEAIMNFDMTIVQQNKKKKKLIVNDIWEEVTEESKTVSKIMMKYELRKLEKLKGRSIMLWYLGLRPLIVRVNKKNKKYIKCALKLFNNVTKRQKIVLFGNVKKEEFPEFETFSNLYDLSKRQGNEENYNFVINNFEVGIKGRKPIRLKQFIETEPAESISTSDLLKMTQSDVIEKEPTCYIPRKLSRVLLNTRITLEKSDGVVIVNCDEQFASKEETSGAVKLPIFLEMEKRSERMKKTVLLCVNNKCTIRQFEEVCEKSSGLGVHLLQVVNENSSVLLLSKGDKLEEIECGRESIEENDILKYFDYSLNVCVAPPGMGKSMLFKHLSKSCQPKTFSLYVKLLDHDSFLNSKRTNDEILSHFLEFQEGNEENPLYGNEEEILRTKKILILLDGLDEVGTEHVELLVQFAKHASSEGATVWISSRQHLRRTICEKLHTIPITIQDPTRKQQENYIRKRLRCVHEEAEIELIINAIFASTEATGSQEVLGVPLQLDTITKKFLQDAELYSSLKHKNILSLTTLCKLFFDGRKIFRQEKTETKVKITDNIFKQQLKKYEVPGLKASLHPDDFKKLKVNEEEMKGFVDDVKKHGDELGLVKEIDEDGRVVFVHESFGKFFACTYFKNNFKTVRLLKEELFTIRYDNLRLTFDMLLGEDCPLHLAVINNNEEQVKKHINEWLKKDEGGRNAFHLVCSYGSKYWESKAYQEIMKIFLGKVVYVFQLDDLHNFDCVDYSLISRCLYPIEKMIQNEKLHLNDLTKLFKYYNSKNDLVHNAKLLGCHSLLSAVEHLDRNILKVNAKTLGSETALMYACKEGQIANVKKLIAQGANLNVVDNQGMNALHYASWCLSVNTEIMDLLISKGVDVNAKTLDGKTALLYACKESQIKNVKRLIDRRANVNVADNNGMNALHYASWSVNVNTDIIDLLIRNDVKVNAETAEGKTALLYACKENQIANVRKLIENGADVNMVDDQRMNALHYACWSVNVNTEIIDLLIRSGVKVNAETTEGTTALLYACKENQIANVSKLIKNGADVKTVDDQRMNALHYACKSLNVNTEVIDLLISYGVDVNAKSQDEQTALLYACKESQIKNVRKLIERGADINAVDNQEMNALHYACWSVNVNTEIIDLLIGKGVDVNAKTLDGKTALLYACKEGYIENVNALLERGADVNMVDNHEKRIHGDLKAIRRRKISRVLKNFEHIQLMVRLNIHLLFLDDEKNAIETKPLSPDYVEEAFAVTKRTFFLEETVSRAYGITDNPATLAEG</sequence>
<evidence type="ECO:0000313" key="7">
    <source>
        <dbReference type="Proteomes" id="UP000719412"/>
    </source>
</evidence>
<gene>
    <name evidence="6" type="ORF">GEV33_014517</name>
    <name evidence="5" type="ORF">GEV33_014522</name>
</gene>
<feature type="repeat" description="ANK" evidence="3">
    <location>
        <begin position="1346"/>
        <end position="1378"/>
    </location>
</feature>
<dbReference type="InterPro" id="IPR036770">
    <property type="entry name" value="Ankyrin_rpt-contain_sf"/>
</dbReference>
<feature type="repeat" description="ANK" evidence="3">
    <location>
        <begin position="1414"/>
        <end position="1446"/>
    </location>
</feature>
<dbReference type="InterPro" id="IPR027417">
    <property type="entry name" value="P-loop_NTPase"/>
</dbReference>
<feature type="repeat" description="ANK" evidence="3">
    <location>
        <begin position="1447"/>
        <end position="1481"/>
    </location>
</feature>
<feature type="compositionally biased region" description="Polar residues" evidence="4">
    <location>
        <begin position="1"/>
        <end position="11"/>
    </location>
</feature>
<organism evidence="5 7">
    <name type="scientific">Tenebrio molitor</name>
    <name type="common">Yellow mealworm beetle</name>
    <dbReference type="NCBI Taxonomy" id="7067"/>
    <lineage>
        <taxon>Eukaryota</taxon>
        <taxon>Metazoa</taxon>
        <taxon>Ecdysozoa</taxon>
        <taxon>Arthropoda</taxon>
        <taxon>Hexapoda</taxon>
        <taxon>Insecta</taxon>
        <taxon>Pterygota</taxon>
        <taxon>Neoptera</taxon>
        <taxon>Endopterygota</taxon>
        <taxon>Coleoptera</taxon>
        <taxon>Polyphaga</taxon>
        <taxon>Cucujiformia</taxon>
        <taxon>Tenebrionidae</taxon>
        <taxon>Tenebrio</taxon>
    </lineage>
</organism>
<feature type="repeat" description="ANK" evidence="3">
    <location>
        <begin position="1311"/>
        <end position="1345"/>
    </location>
</feature>
<feature type="repeat" description="ANK" evidence="3">
    <location>
        <begin position="1243"/>
        <end position="1277"/>
    </location>
</feature>
<dbReference type="SMART" id="SM00248">
    <property type="entry name" value="ANK"/>
    <property type="match status" value="12"/>
</dbReference>
<feature type="compositionally biased region" description="Basic and acidic residues" evidence="4">
    <location>
        <begin position="12"/>
        <end position="25"/>
    </location>
</feature>
<feature type="repeat" description="ANK" evidence="3">
    <location>
        <begin position="1210"/>
        <end position="1242"/>
    </location>
</feature>
<name>A0A8J6GY48_TENMO</name>
<dbReference type="Pfam" id="PF00023">
    <property type="entry name" value="Ank"/>
    <property type="match status" value="1"/>
</dbReference>
<evidence type="ECO:0000313" key="5">
    <source>
        <dbReference type="EMBL" id="KAH0808270.1"/>
    </source>
</evidence>
<accession>A0A8J6GY48</accession>
<evidence type="ECO:0000256" key="2">
    <source>
        <dbReference type="ARBA" id="ARBA00023043"/>
    </source>
</evidence>
<feature type="repeat" description="ANK" evidence="3">
    <location>
        <begin position="1175"/>
        <end position="1209"/>
    </location>
</feature>
<dbReference type="PANTHER" id="PTHR24189:SF50">
    <property type="entry name" value="ANKYRIN REPEAT AND SOCS BOX PROTEIN 2"/>
    <property type="match status" value="1"/>
</dbReference>
<dbReference type="InterPro" id="IPR050745">
    <property type="entry name" value="Multifunctional_regulatory"/>
</dbReference>
<feature type="repeat" description="ANK" evidence="3">
    <location>
        <begin position="1142"/>
        <end position="1174"/>
    </location>
</feature>
<dbReference type="EMBL" id="JABDTM020028923">
    <property type="protein sequence ID" value="KAH0808270.1"/>
    <property type="molecule type" value="Genomic_DNA"/>
</dbReference>
<dbReference type="Gene3D" id="3.40.50.300">
    <property type="entry name" value="P-loop containing nucleotide triphosphate hydrolases"/>
    <property type="match status" value="1"/>
</dbReference>
<dbReference type="SUPFAM" id="SSF48403">
    <property type="entry name" value="Ankyrin repeat"/>
    <property type="match status" value="1"/>
</dbReference>
<evidence type="ECO:0000256" key="3">
    <source>
        <dbReference type="PROSITE-ProRule" id="PRU00023"/>
    </source>
</evidence>
<dbReference type="InterPro" id="IPR002110">
    <property type="entry name" value="Ankyrin_rpt"/>
</dbReference>
<dbReference type="PANTHER" id="PTHR24189">
    <property type="entry name" value="MYOTROPHIN"/>
    <property type="match status" value="1"/>
</dbReference>
<evidence type="ECO:0000313" key="6">
    <source>
        <dbReference type="EMBL" id="KAH0808273.1"/>
    </source>
</evidence>
<dbReference type="Gene3D" id="1.25.40.20">
    <property type="entry name" value="Ankyrin repeat-containing domain"/>
    <property type="match status" value="3"/>
</dbReference>
<dbReference type="PROSITE" id="PS50297">
    <property type="entry name" value="ANK_REP_REGION"/>
    <property type="match status" value="8"/>
</dbReference>
<comment type="caution">
    <text evidence="5">The sequence shown here is derived from an EMBL/GenBank/DDBJ whole genome shotgun (WGS) entry which is preliminary data.</text>
</comment>
<keyword evidence="2 3" id="KW-0040">ANK repeat</keyword>
<dbReference type="SUPFAM" id="SSF52540">
    <property type="entry name" value="P-loop containing nucleoside triphosphate hydrolases"/>
    <property type="match status" value="1"/>
</dbReference>
<protein>
    <recommendedName>
        <fullName evidence="8">NACHT domain-containing protein</fullName>
    </recommendedName>
</protein>
<dbReference type="Pfam" id="PF12796">
    <property type="entry name" value="Ank_2"/>
    <property type="match status" value="3"/>
</dbReference>
<dbReference type="PROSITE" id="PS50088">
    <property type="entry name" value="ANK_REPEAT"/>
    <property type="match status" value="11"/>
</dbReference>
<feature type="repeat" description="ANK" evidence="3">
    <location>
        <begin position="1379"/>
        <end position="1413"/>
    </location>
</feature>
<proteinExistence type="predicted"/>
<keyword evidence="7" id="KW-1185">Reference proteome</keyword>
<dbReference type="Pfam" id="PF13637">
    <property type="entry name" value="Ank_4"/>
    <property type="match status" value="1"/>
</dbReference>
<feature type="compositionally biased region" description="Low complexity" evidence="4">
    <location>
        <begin position="55"/>
        <end position="68"/>
    </location>
</feature>
<feature type="repeat" description="ANK" evidence="3">
    <location>
        <begin position="1278"/>
        <end position="1310"/>
    </location>
</feature>
<feature type="region of interest" description="Disordered" evidence="4">
    <location>
        <begin position="1"/>
        <end position="81"/>
    </location>
</feature>
<reference evidence="5" key="1">
    <citation type="journal article" date="2020" name="J Insects Food Feed">
        <title>The yellow mealworm (Tenebrio molitor) genome: a resource for the emerging insects as food and feed industry.</title>
        <authorList>
            <person name="Eriksson T."/>
            <person name="Andere A."/>
            <person name="Kelstrup H."/>
            <person name="Emery V."/>
            <person name="Picard C."/>
        </authorList>
    </citation>
    <scope>NUCLEOTIDE SEQUENCE</scope>
    <source>
        <strain evidence="5">Stoneville</strain>
        <tissue evidence="5">Whole head</tissue>
    </source>
</reference>
<keyword evidence="1" id="KW-0677">Repeat</keyword>